<protein>
    <submittedName>
        <fullName evidence="2 4">Uncharacterized protein</fullName>
    </submittedName>
</protein>
<reference evidence="4" key="1">
    <citation type="submission" date="2017-02" db="UniProtKB">
        <authorList>
            <consortium name="WormBaseParasite"/>
        </authorList>
    </citation>
    <scope>IDENTIFICATION</scope>
</reference>
<accession>A0A0R3WI56</accession>
<evidence type="ECO:0000313" key="2">
    <source>
        <dbReference type="EMBL" id="VDM16164.1"/>
    </source>
</evidence>
<reference evidence="2 3" key="2">
    <citation type="submission" date="2018-11" db="EMBL/GenBank/DDBJ databases">
        <authorList>
            <consortium name="Pathogen Informatics"/>
        </authorList>
    </citation>
    <scope>NUCLEOTIDE SEQUENCE [LARGE SCALE GENOMIC DNA]</scope>
</reference>
<sequence length="136" mass="16403">MCCIKWILISGPWRLTVWADEFTTVFVEPFHPKLAEITIRCILPFFPKPRPTCEFCTYFFLMWPLEYYRKFTGRDRLAAVKLFKNALCFICEVTDMFDPADAETLFNVPEWKHYMLKGTWPWEENEEESDDDEDYE</sequence>
<name>A0A0R3WI56_HYDTA</name>
<keyword evidence="1" id="KW-0732">Signal</keyword>
<feature type="chain" id="PRO_5043132844" evidence="1">
    <location>
        <begin position="20"/>
        <end position="136"/>
    </location>
</feature>
<dbReference type="WBParaSite" id="TTAC_0000026001-mRNA-1">
    <property type="protein sequence ID" value="TTAC_0000026001-mRNA-1"/>
    <property type="gene ID" value="TTAC_0000026001"/>
</dbReference>
<organism evidence="4">
    <name type="scientific">Hydatigena taeniaeformis</name>
    <name type="common">Feline tapeworm</name>
    <name type="synonym">Taenia taeniaeformis</name>
    <dbReference type="NCBI Taxonomy" id="6205"/>
    <lineage>
        <taxon>Eukaryota</taxon>
        <taxon>Metazoa</taxon>
        <taxon>Spiralia</taxon>
        <taxon>Lophotrochozoa</taxon>
        <taxon>Platyhelminthes</taxon>
        <taxon>Cestoda</taxon>
        <taxon>Eucestoda</taxon>
        <taxon>Cyclophyllidea</taxon>
        <taxon>Taeniidae</taxon>
        <taxon>Hydatigera</taxon>
    </lineage>
</organism>
<dbReference type="STRING" id="6205.A0A0R3WI56"/>
<dbReference type="Proteomes" id="UP000274429">
    <property type="component" value="Unassembled WGS sequence"/>
</dbReference>
<evidence type="ECO:0000256" key="1">
    <source>
        <dbReference type="SAM" id="SignalP"/>
    </source>
</evidence>
<dbReference type="OrthoDB" id="6225545at2759"/>
<keyword evidence="3" id="KW-1185">Reference proteome</keyword>
<dbReference type="EMBL" id="UYWX01000018">
    <property type="protein sequence ID" value="VDM16164.1"/>
    <property type="molecule type" value="Genomic_DNA"/>
</dbReference>
<dbReference type="AlphaFoldDB" id="A0A0R3WI56"/>
<proteinExistence type="predicted"/>
<evidence type="ECO:0000313" key="4">
    <source>
        <dbReference type="WBParaSite" id="TTAC_0000026001-mRNA-1"/>
    </source>
</evidence>
<evidence type="ECO:0000313" key="3">
    <source>
        <dbReference type="Proteomes" id="UP000274429"/>
    </source>
</evidence>
<feature type="signal peptide" evidence="1">
    <location>
        <begin position="1"/>
        <end position="19"/>
    </location>
</feature>
<gene>
    <name evidence="2" type="ORF">TTAC_LOCUS261</name>
</gene>